<accession>A0A6G7K982</accession>
<protein>
    <submittedName>
        <fullName evidence="1">Uncharacterized protein</fullName>
    </submittedName>
</protein>
<reference evidence="1 2" key="1">
    <citation type="journal article" date="2017" name="Int. J. Syst. Evol. Microbiol.">
        <title>Jeotgalibaca porci sp. nov. and Jeotgalibaca arthritidis sp. nov., isolated from pigs, and emended description of the genus Jeotgalibaca.</title>
        <authorList>
            <person name="Zamora L."/>
            <person name="Perez-Sancho M."/>
            <person name="Dominguez L."/>
            <person name="Fernandez-Garayzabal J.F."/>
            <person name="Vela A.I."/>
        </authorList>
    </citation>
    <scope>NUCLEOTIDE SEQUENCE [LARGE SCALE GENOMIC DNA]</scope>
    <source>
        <strain evidence="1 2">CECT 9157</strain>
    </source>
</reference>
<evidence type="ECO:0000313" key="2">
    <source>
        <dbReference type="Proteomes" id="UP000501451"/>
    </source>
</evidence>
<sequence length="249" mass="29070">MPSQVVYIYYDTVGNNVLSKGIVNINQKSLLKRTPNNLLLIKSDGSVGDYDNHSGFQVIKGQENVRAFLENSQSAVARTTSWIDFTNLEMLHQLTPVEISEILYLAHAHNYLHSPFYYKLQNNYIFLSLPNGFNKVYYRYLEEFIDQFVGSITQRMTNKLNEKKRFFQKDRIAAPFAITKMDQLALVFREGVCLSFRQIIIKDNLYRVPIFIAEDKLSLVDRLFDEDEAVGYIEYHAEKGEWTLIYDFD</sequence>
<evidence type="ECO:0000313" key="1">
    <source>
        <dbReference type="EMBL" id="QII81771.1"/>
    </source>
</evidence>
<dbReference type="AlphaFoldDB" id="A0A6G7K982"/>
<dbReference type="EMBL" id="CP049740">
    <property type="protein sequence ID" value="QII81771.1"/>
    <property type="molecule type" value="Genomic_DNA"/>
</dbReference>
<proteinExistence type="predicted"/>
<name>A0A6G7K982_9LACT</name>
<dbReference type="RefSeq" id="WP_166161602.1">
    <property type="nucleotide sequence ID" value="NZ_CP049740.1"/>
</dbReference>
<gene>
    <name evidence="1" type="ORF">G7057_04305</name>
</gene>
<keyword evidence="2" id="KW-1185">Reference proteome</keyword>
<organism evidence="1 2">
    <name type="scientific">Jeotgalibaca arthritidis</name>
    <dbReference type="NCBI Taxonomy" id="1868794"/>
    <lineage>
        <taxon>Bacteria</taxon>
        <taxon>Bacillati</taxon>
        <taxon>Bacillota</taxon>
        <taxon>Bacilli</taxon>
        <taxon>Lactobacillales</taxon>
        <taxon>Carnobacteriaceae</taxon>
        <taxon>Jeotgalibaca</taxon>
    </lineage>
</organism>
<dbReference type="Proteomes" id="UP000501451">
    <property type="component" value="Chromosome"/>
</dbReference>
<dbReference type="KEGG" id="jar:G7057_04305"/>